<dbReference type="Pfam" id="PF18303">
    <property type="entry name" value="Saf_2TM"/>
    <property type="match status" value="1"/>
</dbReference>
<dbReference type="EMBL" id="WQRF01000001">
    <property type="protein sequence ID" value="MVS98880.1"/>
    <property type="molecule type" value="Genomic_DNA"/>
</dbReference>
<dbReference type="RefSeq" id="WP_157289720.1">
    <property type="nucleotide sequence ID" value="NZ_WQRF01000001.1"/>
</dbReference>
<feature type="transmembrane region" description="Helical" evidence="1">
    <location>
        <begin position="173"/>
        <end position="193"/>
    </location>
</feature>
<evidence type="ECO:0000256" key="1">
    <source>
        <dbReference type="SAM" id="Phobius"/>
    </source>
</evidence>
<protein>
    <submittedName>
        <fullName evidence="4">SAVED domain-containing protein</fullName>
    </submittedName>
</protein>
<feature type="transmembrane region" description="Helical" evidence="1">
    <location>
        <begin position="25"/>
        <end position="45"/>
    </location>
</feature>
<dbReference type="NCBIfam" id="NF033611">
    <property type="entry name" value="SAVED"/>
    <property type="match status" value="1"/>
</dbReference>
<organism evidence="4 5">
    <name type="scientific">Devosia marina</name>
    <dbReference type="NCBI Taxonomy" id="2683198"/>
    <lineage>
        <taxon>Bacteria</taxon>
        <taxon>Pseudomonadati</taxon>
        <taxon>Pseudomonadota</taxon>
        <taxon>Alphaproteobacteria</taxon>
        <taxon>Hyphomicrobiales</taxon>
        <taxon>Devosiaceae</taxon>
        <taxon>Devosia</taxon>
    </lineage>
</organism>
<dbReference type="Pfam" id="PF18145">
    <property type="entry name" value="SAVED"/>
    <property type="match status" value="1"/>
</dbReference>
<comment type="caution">
    <text evidence="4">The sequence shown here is derived from an EMBL/GenBank/DDBJ whole genome shotgun (WGS) entry which is preliminary data.</text>
</comment>
<feature type="transmembrane region" description="Helical" evidence="1">
    <location>
        <begin position="65"/>
        <end position="86"/>
    </location>
</feature>
<reference evidence="4 5" key="1">
    <citation type="submission" date="2019-12" db="EMBL/GenBank/DDBJ databases">
        <title>Devosia maris sp. nov., isolated from the deep seawater.</title>
        <authorList>
            <person name="Liu Y."/>
        </authorList>
    </citation>
    <scope>NUCLEOTIDE SEQUENCE [LARGE SCALE GENOMIC DNA]</scope>
    <source>
        <strain evidence="4 5">L53-10-65</strain>
    </source>
</reference>
<keyword evidence="5" id="KW-1185">Reference proteome</keyword>
<keyword evidence="1" id="KW-1133">Transmembrane helix</keyword>
<evidence type="ECO:0000313" key="5">
    <source>
        <dbReference type="Proteomes" id="UP000438106"/>
    </source>
</evidence>
<feature type="domain" description="SMODS-associated and fused to various effectors" evidence="2">
    <location>
        <begin position="162"/>
        <end position="346"/>
    </location>
</feature>
<dbReference type="InterPro" id="IPR041167">
    <property type="entry name" value="Saf_2TM"/>
</dbReference>
<dbReference type="Proteomes" id="UP000438106">
    <property type="component" value="Unassembled WGS sequence"/>
</dbReference>
<evidence type="ECO:0000259" key="3">
    <source>
        <dbReference type="Pfam" id="PF18303"/>
    </source>
</evidence>
<dbReference type="InterPro" id="IPR040836">
    <property type="entry name" value="SAVED"/>
</dbReference>
<proteinExistence type="predicted"/>
<keyword evidence="1" id="KW-0812">Transmembrane</keyword>
<feature type="domain" description="SAVED-fused 2TM effector" evidence="3">
    <location>
        <begin position="3"/>
        <end position="147"/>
    </location>
</feature>
<sequence>MVELLKYAFMKFVDYWTRIPTIPRVLLKSAVLIAVASVGLQFTINLQSGNNSFSFSSNDIGANNLGAWCLALAAMLFAVGIIWAIVDQVIAHRRESKRTTIVIESRGLRDENGVSLATAVKKAVKGHVEEIVLDLRRFMRDGHVIDAQGAANEISRLPGDLRRRRDLKGRDDISIVYGGLTPVPFTFFIGVLLDDEGIVRPYDWDRAADRWRPLDEDDDNSRFRTSFPSQENWGDAVVLAISCSYPILDDNLERSFPGIPVVRMDLRGQTKESHWSSAKQGALAMHVLEVATTLEGRGVKTVHLVLAAANSLVFQIGRKWDRRNIPHCTVYQFERDGDPPFAWGLVLPQPGTEAAEIRRSQPTGV</sequence>
<evidence type="ECO:0000259" key="2">
    <source>
        <dbReference type="Pfam" id="PF18145"/>
    </source>
</evidence>
<accession>A0A7X3FS33</accession>
<evidence type="ECO:0000313" key="4">
    <source>
        <dbReference type="EMBL" id="MVS98880.1"/>
    </source>
</evidence>
<name>A0A7X3FS33_9HYPH</name>
<keyword evidence="1" id="KW-0472">Membrane</keyword>
<gene>
    <name evidence="4" type="ORF">GO014_07585</name>
</gene>
<dbReference type="AlphaFoldDB" id="A0A7X3FS33"/>